<feature type="domain" description="HTH cro/C1-type" evidence="1">
    <location>
        <begin position="8"/>
        <end position="63"/>
    </location>
</feature>
<organism evidence="2 3">
    <name type="scientific">Streptococcus mitis</name>
    <dbReference type="NCBI Taxonomy" id="28037"/>
    <lineage>
        <taxon>Bacteria</taxon>
        <taxon>Bacillati</taxon>
        <taxon>Bacillota</taxon>
        <taxon>Bacilli</taxon>
        <taxon>Lactobacillales</taxon>
        <taxon>Streptococcaceae</taxon>
        <taxon>Streptococcus</taxon>
        <taxon>Streptococcus mitis group</taxon>
    </lineage>
</organism>
<accession>A0A139Q336</accession>
<name>A0A139Q336_STRMT</name>
<dbReference type="Pfam" id="PF18710">
    <property type="entry name" value="ComR_TPR"/>
    <property type="match status" value="1"/>
</dbReference>
<dbReference type="GO" id="GO:0003677">
    <property type="term" value="F:DNA binding"/>
    <property type="evidence" value="ECO:0007669"/>
    <property type="project" value="InterPro"/>
</dbReference>
<dbReference type="AlphaFoldDB" id="A0A139Q336"/>
<gene>
    <name evidence="2" type="ORF">SMIDD28_01885</name>
</gene>
<dbReference type="InterPro" id="IPR001387">
    <property type="entry name" value="Cro/C1-type_HTH"/>
</dbReference>
<dbReference type="InterPro" id="IPR010982">
    <property type="entry name" value="Lambda_DNA-bd_dom_sf"/>
</dbReference>
<dbReference type="InterPro" id="IPR040799">
    <property type="entry name" value="ComR_TPR"/>
</dbReference>
<dbReference type="SUPFAM" id="SSF47413">
    <property type="entry name" value="lambda repressor-like DNA-binding domains"/>
    <property type="match status" value="1"/>
</dbReference>
<dbReference type="RefSeq" id="WP_061425753.1">
    <property type="nucleotide sequence ID" value="NZ_KQ970265.1"/>
</dbReference>
<dbReference type="PROSITE" id="PS50943">
    <property type="entry name" value="HTH_CROC1"/>
    <property type="match status" value="1"/>
</dbReference>
<dbReference type="CDD" id="cd00093">
    <property type="entry name" value="HTH_XRE"/>
    <property type="match status" value="1"/>
</dbReference>
<reference evidence="2 3" key="1">
    <citation type="submission" date="2016-01" db="EMBL/GenBank/DDBJ databases">
        <title>Highly variable Streptococcus oralis are common among viridans streptococci isolated from primates.</title>
        <authorList>
            <person name="Denapaite D."/>
            <person name="Rieger M."/>
            <person name="Koendgen S."/>
            <person name="Brueckner R."/>
            <person name="Ochigava I."/>
            <person name="Kappeler P."/>
            <person name="Maetz-Rensing K."/>
            <person name="Leendertz F."/>
            <person name="Hakenbeck R."/>
        </authorList>
    </citation>
    <scope>NUCLEOTIDE SEQUENCE [LARGE SCALE GENOMIC DNA]</scope>
    <source>
        <strain evidence="2 3">DD28</strain>
    </source>
</reference>
<evidence type="ECO:0000313" key="3">
    <source>
        <dbReference type="Proteomes" id="UP000070136"/>
    </source>
</evidence>
<evidence type="ECO:0000259" key="1">
    <source>
        <dbReference type="PROSITE" id="PS50943"/>
    </source>
</evidence>
<proteinExistence type="predicted"/>
<dbReference type="SMART" id="SM00530">
    <property type="entry name" value="HTH_XRE"/>
    <property type="match status" value="1"/>
</dbReference>
<dbReference type="Pfam" id="PF01381">
    <property type="entry name" value="HTH_3"/>
    <property type="match status" value="1"/>
</dbReference>
<dbReference type="EMBL" id="LQOA01000050">
    <property type="protein sequence ID" value="KXT96850.1"/>
    <property type="molecule type" value="Genomic_DNA"/>
</dbReference>
<dbReference type="OrthoDB" id="2233180at2"/>
<sequence length="306" mass="37137">MREFGEKIKRLRLAKKISRSEFCGDESELSIRQLIRIENGESRPTLTKLKYIAERLGVEDYKLMPSYIELDKEYLELKYFLMRTPTYEDETIAQKKESVFDKIFEEYYDRLPEEERFIIDVLQAYDDFGWWNDDSNLGMILQEYFDHILLKSKYEVNDILIIKLFLVRLVHQDTIIDEIEVNTFLAIADKILQQVEMFDIEYSFLIRDSLLLLLGIFEKIANYSQFEDILYKLNEITSKSYDYQKKPIIRLWEWRYALFVKKDYSVAENYFQEAKIFARMIDNSHLIEQLEKQWQHDLQDFFKNKH</sequence>
<dbReference type="Proteomes" id="UP000070136">
    <property type="component" value="Unassembled WGS sequence"/>
</dbReference>
<comment type="caution">
    <text evidence="2">The sequence shown here is derived from an EMBL/GenBank/DDBJ whole genome shotgun (WGS) entry which is preliminary data.</text>
</comment>
<evidence type="ECO:0000313" key="2">
    <source>
        <dbReference type="EMBL" id="KXT96850.1"/>
    </source>
</evidence>
<dbReference type="PATRIC" id="fig|28037.234.peg.1972"/>
<protein>
    <submittedName>
        <fullName evidence="2">Transcriptional regulator</fullName>
    </submittedName>
</protein>
<dbReference type="Gene3D" id="1.10.260.40">
    <property type="entry name" value="lambda repressor-like DNA-binding domains"/>
    <property type="match status" value="1"/>
</dbReference>